<dbReference type="Pfam" id="PF09344">
    <property type="entry name" value="Cas_CT1975"/>
    <property type="match status" value="1"/>
</dbReference>
<name>A0A8H1L6S4_9ACTN</name>
<dbReference type="Proteomes" id="UP000298111">
    <property type="component" value="Unassembled WGS sequence"/>
</dbReference>
<gene>
    <name evidence="1" type="primary">cas7e</name>
    <name evidence="1" type="ORF">D8771_25055</name>
</gene>
<dbReference type="EMBL" id="RCIY01000087">
    <property type="protein sequence ID" value="TGG78469.1"/>
    <property type="molecule type" value="Genomic_DNA"/>
</dbReference>
<dbReference type="AlphaFoldDB" id="A0A8H1L6S4"/>
<comment type="caution">
    <text evidence="1">The sequence shown here is derived from an EMBL/GenBank/DDBJ whole genome shotgun (WGS) entry which is preliminary data.</text>
</comment>
<evidence type="ECO:0000313" key="1">
    <source>
        <dbReference type="EMBL" id="TGG78469.1"/>
    </source>
</evidence>
<sequence>MALYLDLHVLQSVPFANLNRDELGIPKTVRYGDTDRTRVSSQAWKREIRHEVEEQLGEYAKRTRLVPAKVAAALTAEGWPEDLAAFAGEEVARSAGKDGLKVEDGHTSVLLYLPQQAINDLAAECAQHREALEKAFASAAKGKAGKKKPQAVLPTGRIAELLKGRTASIDLFGRMLAELPGGKVDGAVQVAHAFTTSGTDPQPDFFTAVDDWLPAEQTGSGHMQTAEYSAGVFYRFATVNVEDLLANIGGDMERARHLLTLFADAFVMSLPQAKKNSTAPHTIPDLVYGAVRSRRPISLAPAFEKPVRGGSQGLAAPSRKALAAYAEDVERLTGGKGRLAHGHAGVDETASEALGPQHTSYPELIETLVTQALAAKAAA</sequence>
<evidence type="ECO:0000313" key="2">
    <source>
        <dbReference type="Proteomes" id="UP000298111"/>
    </source>
</evidence>
<organism evidence="1 2">
    <name type="scientific">Streptomyces albus</name>
    <dbReference type="NCBI Taxonomy" id="1888"/>
    <lineage>
        <taxon>Bacteria</taxon>
        <taxon>Bacillati</taxon>
        <taxon>Actinomycetota</taxon>
        <taxon>Actinomycetes</taxon>
        <taxon>Kitasatosporales</taxon>
        <taxon>Streptomycetaceae</taxon>
        <taxon>Streptomyces</taxon>
    </lineage>
</organism>
<dbReference type="GeneID" id="75186061"/>
<accession>A0A8H1L6S4</accession>
<protein>
    <submittedName>
        <fullName evidence="1">Type I-E CRISPR-associated protein Cas7/Cse4/CasC</fullName>
    </submittedName>
</protein>
<proteinExistence type="predicted"/>
<dbReference type="RefSeq" id="WP_135567472.1">
    <property type="nucleotide sequence ID" value="NZ_CP103061.1"/>
</dbReference>
<dbReference type="InterPro" id="IPR010148">
    <property type="entry name" value="CRISPR-assoc_prot_CT1975"/>
</dbReference>
<reference evidence="1 2" key="1">
    <citation type="submission" date="2018-10" db="EMBL/GenBank/DDBJ databases">
        <title>Isolation of pseudouridimycin from Streptomyces albus DSM 40763.</title>
        <authorList>
            <person name="Rosenqvist P."/>
            <person name="Metsae-Ketelae M."/>
            <person name="Virta P."/>
        </authorList>
    </citation>
    <scope>NUCLEOTIDE SEQUENCE [LARGE SCALE GENOMIC DNA]</scope>
    <source>
        <strain evidence="1 2">DSM 40763</strain>
    </source>
</reference>
<dbReference type="NCBIfam" id="TIGR01869">
    <property type="entry name" value="casC_Cse4"/>
    <property type="match status" value="1"/>
</dbReference>